<dbReference type="GO" id="GO:0008360">
    <property type="term" value="P:regulation of cell shape"/>
    <property type="evidence" value="ECO:0007669"/>
    <property type="project" value="UniProtKB-KW"/>
</dbReference>
<protein>
    <submittedName>
        <fullName evidence="7">Rod shape-determining protein RodA</fullName>
    </submittedName>
</protein>
<feature type="transmembrane region" description="Helical" evidence="6">
    <location>
        <begin position="275"/>
        <end position="296"/>
    </location>
</feature>
<keyword evidence="4 6" id="KW-1133">Transmembrane helix</keyword>
<feature type="transmembrane region" description="Helical" evidence="6">
    <location>
        <begin position="12"/>
        <end position="29"/>
    </location>
</feature>
<feature type="transmembrane region" description="Helical" evidence="6">
    <location>
        <begin position="65"/>
        <end position="84"/>
    </location>
</feature>
<evidence type="ECO:0000256" key="5">
    <source>
        <dbReference type="ARBA" id="ARBA00023136"/>
    </source>
</evidence>
<comment type="caution">
    <text evidence="7">The sequence shown here is derived from an EMBL/GenBank/DDBJ whole genome shotgun (WGS) entry which is preliminary data.</text>
</comment>
<evidence type="ECO:0000313" key="8">
    <source>
        <dbReference type="Proteomes" id="UP000440513"/>
    </source>
</evidence>
<evidence type="ECO:0000256" key="6">
    <source>
        <dbReference type="SAM" id="Phobius"/>
    </source>
</evidence>
<evidence type="ECO:0000256" key="2">
    <source>
        <dbReference type="ARBA" id="ARBA00022692"/>
    </source>
</evidence>
<keyword evidence="5 6" id="KW-0472">Membrane</keyword>
<keyword evidence="2 6" id="KW-0812">Transmembrane</keyword>
<dbReference type="GO" id="GO:0015648">
    <property type="term" value="F:lipid-linked peptidoglycan transporter activity"/>
    <property type="evidence" value="ECO:0007669"/>
    <property type="project" value="TreeGrafter"/>
</dbReference>
<dbReference type="InterPro" id="IPR001182">
    <property type="entry name" value="FtsW/RodA"/>
</dbReference>
<dbReference type="RefSeq" id="WP_022172522.1">
    <property type="nucleotide sequence ID" value="NZ_JBQHQP010000002.1"/>
</dbReference>
<evidence type="ECO:0000256" key="4">
    <source>
        <dbReference type="ARBA" id="ARBA00022989"/>
    </source>
</evidence>
<reference evidence="7 8" key="1">
    <citation type="submission" date="2019-08" db="EMBL/GenBank/DDBJ databases">
        <title>In-depth cultivation of the pig gut microbiome towards novel bacterial diversity and tailored functional studies.</title>
        <authorList>
            <person name="Wylensek D."/>
            <person name="Hitch T.C.A."/>
            <person name="Clavel T."/>
        </authorList>
    </citation>
    <scope>NUCLEOTIDE SEQUENCE [LARGE SCALE GENOMIC DNA]</scope>
    <source>
        <strain evidence="7 8">BSM-380-WT-5A</strain>
    </source>
</reference>
<name>A0A7X2TK66_9FIRM</name>
<dbReference type="EMBL" id="VUMS01000002">
    <property type="protein sequence ID" value="MST65349.1"/>
    <property type="molecule type" value="Genomic_DNA"/>
</dbReference>
<proteinExistence type="predicted"/>
<dbReference type="GO" id="GO:0005886">
    <property type="term" value="C:plasma membrane"/>
    <property type="evidence" value="ECO:0007669"/>
    <property type="project" value="TreeGrafter"/>
</dbReference>
<sequence>MFKLYRLKNYNFRLIIWLLMISGIGVLLVGSAKASLQSRQLIGVILGLVVMVVVSLMDYSWLLNFYWIIYGVNIIMLLIVRFFGDSAGGATRWLDLGFVRFQPTELSKILLIMFFARFLMDHEDTLNTCKTILASVVLLAVPLVLIKIQPDLKNTITVTIIFCLMMYVAGLSYKIIGGILGVAIPLVIVAFILITQTDIKIIDSYQKDRIMSWMYPEDETYKDDVIQQQNSITAIGSGELTGKGYNNNKVSSANKGNFVTQIQTDFIFAVAGEELGFIGSVFIILLLFLIVVECIITSRKAKDLSGKIICCGVAGVVGFQSFLNICVATGVLPNTGTPLPFVSYGLTSLVSLYIGMGLVLNVGLQNRRYLGGEKNEHWLHRTRI</sequence>
<dbReference type="Proteomes" id="UP000440513">
    <property type="component" value="Unassembled WGS sequence"/>
</dbReference>
<evidence type="ECO:0000256" key="3">
    <source>
        <dbReference type="ARBA" id="ARBA00022960"/>
    </source>
</evidence>
<evidence type="ECO:0000313" key="7">
    <source>
        <dbReference type="EMBL" id="MST65349.1"/>
    </source>
</evidence>
<dbReference type="GO" id="GO:0051301">
    <property type="term" value="P:cell division"/>
    <property type="evidence" value="ECO:0007669"/>
    <property type="project" value="InterPro"/>
</dbReference>
<feature type="transmembrane region" description="Helical" evidence="6">
    <location>
        <begin position="41"/>
        <end position="59"/>
    </location>
</feature>
<organism evidence="7 8">
    <name type="scientific">Oliverpabstia intestinalis</name>
    <dbReference type="NCBI Taxonomy" id="2606633"/>
    <lineage>
        <taxon>Bacteria</taxon>
        <taxon>Bacillati</taxon>
        <taxon>Bacillota</taxon>
        <taxon>Clostridia</taxon>
        <taxon>Lachnospirales</taxon>
        <taxon>Lachnospiraceae</taxon>
        <taxon>Oliverpabstia</taxon>
    </lineage>
</organism>
<dbReference type="GO" id="GO:0032153">
    <property type="term" value="C:cell division site"/>
    <property type="evidence" value="ECO:0007669"/>
    <property type="project" value="TreeGrafter"/>
</dbReference>
<accession>A0A7X2TK66</accession>
<keyword evidence="3" id="KW-0133">Cell shape</keyword>
<dbReference type="PANTHER" id="PTHR30474:SF1">
    <property type="entry name" value="PEPTIDOGLYCAN GLYCOSYLTRANSFERASE MRDB"/>
    <property type="match status" value="1"/>
</dbReference>
<comment type="subcellular location">
    <subcellularLocation>
        <location evidence="1">Membrane</location>
        <topology evidence="1">Multi-pass membrane protein</topology>
    </subcellularLocation>
</comment>
<evidence type="ECO:0000256" key="1">
    <source>
        <dbReference type="ARBA" id="ARBA00004141"/>
    </source>
</evidence>
<feature type="transmembrane region" description="Helical" evidence="6">
    <location>
        <begin position="105"/>
        <end position="120"/>
    </location>
</feature>
<gene>
    <name evidence="7" type="ORF">FYJ57_01055</name>
</gene>
<dbReference type="Pfam" id="PF01098">
    <property type="entry name" value="FTSW_RODA_SPOVE"/>
    <property type="match status" value="1"/>
</dbReference>
<feature type="transmembrane region" description="Helical" evidence="6">
    <location>
        <begin position="344"/>
        <end position="364"/>
    </location>
</feature>
<feature type="transmembrane region" description="Helical" evidence="6">
    <location>
        <begin position="132"/>
        <end position="148"/>
    </location>
</feature>
<keyword evidence="8" id="KW-1185">Reference proteome</keyword>
<dbReference type="AlphaFoldDB" id="A0A7X2TK66"/>
<feature type="transmembrane region" description="Helical" evidence="6">
    <location>
        <begin position="160"/>
        <end position="193"/>
    </location>
</feature>
<feature type="transmembrane region" description="Helical" evidence="6">
    <location>
        <begin position="308"/>
        <end position="332"/>
    </location>
</feature>
<dbReference type="PANTHER" id="PTHR30474">
    <property type="entry name" value="CELL CYCLE PROTEIN"/>
    <property type="match status" value="1"/>
</dbReference>